<dbReference type="InterPro" id="IPR016100">
    <property type="entry name" value="Prismane_a-bundle"/>
</dbReference>
<dbReference type="InterPro" id="IPR010048">
    <property type="entry name" value="Hydroxylam_reduct"/>
</dbReference>
<evidence type="ECO:0000256" key="3">
    <source>
        <dbReference type="ARBA" id="ARBA00022723"/>
    </source>
</evidence>
<accession>A0A5J4Z238</accession>
<protein>
    <submittedName>
        <fullName evidence="8">Hydroxylamine reductase</fullName>
    </submittedName>
</protein>
<dbReference type="GO" id="GO:0005737">
    <property type="term" value="C:cytoplasm"/>
    <property type="evidence" value="ECO:0007669"/>
    <property type="project" value="UniProtKB-SubCell"/>
</dbReference>
<dbReference type="GO" id="GO:0051536">
    <property type="term" value="F:iron-sulfur cluster binding"/>
    <property type="evidence" value="ECO:0007669"/>
    <property type="project" value="UniProtKB-KW"/>
</dbReference>
<keyword evidence="3" id="KW-0479">Metal-binding</keyword>
<dbReference type="GO" id="GO:0004601">
    <property type="term" value="F:peroxidase activity"/>
    <property type="evidence" value="ECO:0007669"/>
    <property type="project" value="TreeGrafter"/>
</dbReference>
<proteinExistence type="inferred from homology"/>
<dbReference type="EMBL" id="VRMN01000002">
    <property type="protein sequence ID" value="KAA8497345.1"/>
    <property type="molecule type" value="Genomic_DNA"/>
</dbReference>
<dbReference type="OrthoDB" id="1470350at2759"/>
<organism evidence="8 9">
    <name type="scientific">Porphyridium purpureum</name>
    <name type="common">Red alga</name>
    <name type="synonym">Porphyridium cruentum</name>
    <dbReference type="NCBI Taxonomy" id="35688"/>
    <lineage>
        <taxon>Eukaryota</taxon>
        <taxon>Rhodophyta</taxon>
        <taxon>Bangiophyceae</taxon>
        <taxon>Porphyridiales</taxon>
        <taxon>Porphyridiaceae</taxon>
        <taxon>Porphyridium</taxon>
    </lineage>
</organism>
<evidence type="ECO:0000313" key="8">
    <source>
        <dbReference type="EMBL" id="KAA8497345.1"/>
    </source>
</evidence>
<feature type="region of interest" description="Disordered" evidence="7">
    <location>
        <begin position="45"/>
        <end position="66"/>
    </location>
</feature>
<keyword evidence="4" id="KW-0560">Oxidoreductase</keyword>
<dbReference type="AlphaFoldDB" id="A0A5J4Z238"/>
<name>A0A5J4Z238_PORPP</name>
<dbReference type="OMA" id="AYAQGMC"/>
<evidence type="ECO:0000256" key="1">
    <source>
        <dbReference type="ARBA" id="ARBA00004496"/>
    </source>
</evidence>
<dbReference type="GO" id="GO:0046872">
    <property type="term" value="F:metal ion binding"/>
    <property type="evidence" value="ECO:0007669"/>
    <property type="project" value="UniProtKB-KW"/>
</dbReference>
<dbReference type="PANTHER" id="PTHR30109">
    <property type="entry name" value="HYDROXYLAMINE REDUCTASE"/>
    <property type="match status" value="1"/>
</dbReference>
<feature type="compositionally biased region" description="Low complexity" evidence="7">
    <location>
        <begin position="45"/>
        <end position="62"/>
    </location>
</feature>
<evidence type="ECO:0000256" key="4">
    <source>
        <dbReference type="ARBA" id="ARBA00023002"/>
    </source>
</evidence>
<evidence type="ECO:0000256" key="2">
    <source>
        <dbReference type="ARBA" id="ARBA00022490"/>
    </source>
</evidence>
<dbReference type="GO" id="GO:0042542">
    <property type="term" value="P:response to hydrogen peroxide"/>
    <property type="evidence" value="ECO:0007669"/>
    <property type="project" value="TreeGrafter"/>
</dbReference>
<dbReference type="PANTHER" id="PTHR30109:SF0">
    <property type="entry name" value="HYDROXYLAMINE REDUCTASE"/>
    <property type="match status" value="1"/>
</dbReference>
<dbReference type="Gene3D" id="1.20.1270.20">
    <property type="match status" value="2"/>
</dbReference>
<dbReference type="HAMAP" id="MF_00069">
    <property type="entry name" value="Hydroxylam_reduct"/>
    <property type="match status" value="1"/>
</dbReference>
<comment type="caution">
    <text evidence="8">The sequence shown here is derived from an EMBL/GenBank/DDBJ whole genome shotgun (WGS) entry which is preliminary data.</text>
</comment>
<dbReference type="Proteomes" id="UP000324585">
    <property type="component" value="Unassembled WGS sequence"/>
</dbReference>
<dbReference type="Gene3D" id="3.40.50.2030">
    <property type="match status" value="2"/>
</dbReference>
<dbReference type="InterPro" id="IPR004137">
    <property type="entry name" value="HCP/CODH"/>
</dbReference>
<evidence type="ECO:0000256" key="5">
    <source>
        <dbReference type="ARBA" id="ARBA00023004"/>
    </source>
</evidence>
<dbReference type="GO" id="GO:0050418">
    <property type="term" value="F:hydroxylamine reductase activity"/>
    <property type="evidence" value="ECO:0007669"/>
    <property type="project" value="TreeGrafter"/>
</dbReference>
<evidence type="ECO:0000313" key="9">
    <source>
        <dbReference type="Proteomes" id="UP000324585"/>
    </source>
</evidence>
<dbReference type="Pfam" id="PF03063">
    <property type="entry name" value="Prismane"/>
    <property type="match status" value="1"/>
</dbReference>
<dbReference type="SUPFAM" id="SSF56821">
    <property type="entry name" value="Prismane protein-like"/>
    <property type="match status" value="1"/>
</dbReference>
<dbReference type="InterPro" id="IPR011254">
    <property type="entry name" value="Prismane-like_sf"/>
</dbReference>
<keyword evidence="9" id="KW-1185">Reference proteome</keyword>
<comment type="subcellular location">
    <subcellularLocation>
        <location evidence="1">Cytoplasm</location>
    </subcellularLocation>
</comment>
<dbReference type="NCBIfam" id="TIGR01703">
    <property type="entry name" value="hybrid_clust"/>
    <property type="match status" value="1"/>
</dbReference>
<gene>
    <name evidence="8" type="ORF">FVE85_1074</name>
</gene>
<evidence type="ECO:0000256" key="6">
    <source>
        <dbReference type="ARBA" id="ARBA00023014"/>
    </source>
</evidence>
<evidence type="ECO:0000256" key="7">
    <source>
        <dbReference type="SAM" id="MobiDB-lite"/>
    </source>
</evidence>
<keyword evidence="6" id="KW-0411">Iron-sulfur</keyword>
<reference evidence="9" key="1">
    <citation type="journal article" date="2019" name="Nat. Commun.">
        <title>Expansion of phycobilisome linker gene families in mesophilic red algae.</title>
        <authorList>
            <person name="Lee J."/>
            <person name="Kim D."/>
            <person name="Bhattacharya D."/>
            <person name="Yoon H.S."/>
        </authorList>
    </citation>
    <scope>NUCLEOTIDE SEQUENCE [LARGE SCALE GENOMIC DNA]</scope>
    <source>
        <strain evidence="9">CCMP 1328</strain>
    </source>
</reference>
<dbReference type="FunFam" id="3.40.50.2030:FF:000001">
    <property type="entry name" value="Hydroxylamine reductase"/>
    <property type="match status" value="1"/>
</dbReference>
<keyword evidence="5" id="KW-0408">Iron</keyword>
<keyword evidence="2" id="KW-0963">Cytoplasm</keyword>
<dbReference type="FunFam" id="3.40.50.2030:FF:000002">
    <property type="entry name" value="Hydroxylamine reductase"/>
    <property type="match status" value="1"/>
</dbReference>
<dbReference type="NCBIfam" id="NF003658">
    <property type="entry name" value="PRK05290.1"/>
    <property type="match status" value="1"/>
</dbReference>
<dbReference type="InterPro" id="IPR016099">
    <property type="entry name" value="Prismane-like_a/b-sand"/>
</dbReference>
<sequence length="646" mass="69921">MASSYSVLRASALLRATRGVASSTTVSGRIRTSALRAAAATSSHTIRARSSSSGSNRYITSTPPRGQQLDVQEKFADALPIFETMAGTGRHTPQMACFQCEQTFHGTGCVVEGVCGKTAEVAKQQDVALHLVKALAQYAVALKELGADQPLTAEETRFVLEATFATLTNVNFDPARWNEYIERALEMRTQLAKRLQAQAEAAKKPVPQLGGAAVWTPGADFEQAANEVGLFQRGLKTADPDVFSLVELLTYGLKGLIAYAEHAAVLEKTDPSVFDKMYEMLGYLGAEQFDMGTLLNYCLKAGEVNLRVMELLSDGASARYGAPVPTKLRTTAVKGKCVLVSGHDLRDLEAVLEATKDKGINVYTHGELLPAHGYPGLKKYPHLVGNYGGAWMLQKIEFAAFPGPILVTTNCILEPRKSYRDRIYSVNAVGYNGVRHLEDRNFAPLVQQALEMDGFVADEKEQYTTTGFGHNAVLGIADKVISAVKEGKIRHFFLIGGCDGSEGERNYYAELAGAVPEDCVILTLACGKYRFNKREFGVVPGTAIPRLLDVGQCNDAHSAIQIAAALAGAFKTDVNGLPLSFALSYLEQKATIILLSLLHLGVQNIRLGPRLPAFLTPNVLNLLVEKYNLMPVGDVKQDLAAMLEGK</sequence>